<evidence type="ECO:0000256" key="8">
    <source>
        <dbReference type="ARBA" id="ARBA00022691"/>
    </source>
</evidence>
<protein>
    <recommendedName>
        <fullName evidence="4 9">Thiopurine S-methyltransferase</fullName>
        <ecNumber evidence="4 9">2.1.1.67</ecNumber>
    </recommendedName>
    <alternativeName>
        <fullName evidence="9">Thiopurine methyltransferase</fullName>
    </alternativeName>
</protein>
<keyword evidence="11" id="KW-1185">Reference proteome</keyword>
<feature type="binding site" evidence="9">
    <location>
        <position position="123"/>
    </location>
    <ligand>
        <name>S-adenosyl-L-methionine</name>
        <dbReference type="ChEBI" id="CHEBI:59789"/>
    </ligand>
</feature>
<dbReference type="GO" id="GO:0005737">
    <property type="term" value="C:cytoplasm"/>
    <property type="evidence" value="ECO:0007669"/>
    <property type="project" value="UniProtKB-SubCell"/>
</dbReference>
<feature type="binding site" evidence="9">
    <location>
        <position position="66"/>
    </location>
    <ligand>
        <name>S-adenosyl-L-methionine</name>
        <dbReference type="ChEBI" id="CHEBI:59789"/>
    </ligand>
</feature>
<keyword evidence="6 9" id="KW-0489">Methyltransferase</keyword>
<dbReference type="HAMAP" id="MF_00812">
    <property type="entry name" value="Thiopur_methtran"/>
    <property type="match status" value="1"/>
</dbReference>
<dbReference type="GO" id="GO:0010038">
    <property type="term" value="P:response to metal ion"/>
    <property type="evidence" value="ECO:0007669"/>
    <property type="project" value="InterPro"/>
</dbReference>
<proteinExistence type="inferred from homology"/>
<gene>
    <name evidence="9" type="primary">tpm</name>
    <name evidence="10" type="ORF">SAMN04488001_0017</name>
</gene>
<dbReference type="Pfam" id="PF05724">
    <property type="entry name" value="TPMT"/>
    <property type="match status" value="1"/>
</dbReference>
<name>A0A1H3D485_9RHOB</name>
<dbReference type="PIRSF" id="PIRSF023956">
    <property type="entry name" value="Thiopurine_S-methyltransferase"/>
    <property type="match status" value="1"/>
</dbReference>
<dbReference type="OrthoDB" id="9778208at2"/>
<dbReference type="PROSITE" id="PS51585">
    <property type="entry name" value="SAM_MT_TPMT"/>
    <property type="match status" value="1"/>
</dbReference>
<sequence>MDPRFWHDRWETGRTNFHEGQPNAFLVDYIQTLNLPKGARIFLPLCGKTRDIAWLLSQGFHVVGAELSATAIDQLFADLDVTPDITQQGTLQHRSAPGLDIYVGDIFDLTPTALGQVDATFDRAALVALPADMRDRYAQHIVTLTQSAPQLLVTFQYDEALIQGPPFAIPADQVKALYGDAYTLTRLARQDTDGGLKGHPATEELWHLIAAPAP</sequence>
<dbReference type="InterPro" id="IPR029063">
    <property type="entry name" value="SAM-dependent_MTases_sf"/>
</dbReference>
<comment type="similarity">
    <text evidence="3 9">Belongs to the class I-like SAM-binding methyltransferase superfamily. TPMT family.</text>
</comment>
<evidence type="ECO:0000256" key="6">
    <source>
        <dbReference type="ARBA" id="ARBA00022603"/>
    </source>
</evidence>
<dbReference type="InterPro" id="IPR025835">
    <property type="entry name" value="Thiopurine_S-MeTrfase"/>
</dbReference>
<dbReference type="PANTHER" id="PTHR10259:SF11">
    <property type="entry name" value="THIOPURINE S-METHYLTRANSFERASE"/>
    <property type="match status" value="1"/>
</dbReference>
<evidence type="ECO:0000256" key="3">
    <source>
        <dbReference type="ARBA" id="ARBA00008145"/>
    </source>
</evidence>
<dbReference type="SUPFAM" id="SSF53335">
    <property type="entry name" value="S-adenosyl-L-methionine-dependent methyltransferases"/>
    <property type="match status" value="1"/>
</dbReference>
<evidence type="ECO:0000313" key="11">
    <source>
        <dbReference type="Proteomes" id="UP000199441"/>
    </source>
</evidence>
<dbReference type="NCBIfam" id="TIGR03840">
    <property type="entry name" value="TMPT_Se_Te"/>
    <property type="match status" value="1"/>
</dbReference>
<evidence type="ECO:0000256" key="2">
    <source>
        <dbReference type="ARBA" id="ARBA00004496"/>
    </source>
</evidence>
<keyword evidence="8 9" id="KW-0949">S-adenosyl-L-methionine</keyword>
<accession>A0A1H3D485</accession>
<dbReference type="Gene3D" id="3.40.50.150">
    <property type="entry name" value="Vaccinia Virus protein VP39"/>
    <property type="match status" value="1"/>
</dbReference>
<dbReference type="Proteomes" id="UP000199441">
    <property type="component" value="Unassembled WGS sequence"/>
</dbReference>
<feature type="binding site" evidence="9">
    <location>
        <position position="10"/>
    </location>
    <ligand>
        <name>S-adenosyl-L-methionine</name>
        <dbReference type="ChEBI" id="CHEBI:59789"/>
    </ligand>
</feature>
<dbReference type="GO" id="GO:0032259">
    <property type="term" value="P:methylation"/>
    <property type="evidence" value="ECO:0007669"/>
    <property type="project" value="UniProtKB-KW"/>
</dbReference>
<dbReference type="EMBL" id="FNOI01000010">
    <property type="protein sequence ID" value="SDX61120.1"/>
    <property type="molecule type" value="Genomic_DNA"/>
</dbReference>
<dbReference type="FunFam" id="3.40.50.150:FF:000101">
    <property type="entry name" value="Thiopurine S-methyltransferase"/>
    <property type="match status" value="1"/>
</dbReference>
<evidence type="ECO:0000313" key="10">
    <source>
        <dbReference type="EMBL" id="SDX61120.1"/>
    </source>
</evidence>
<dbReference type="AlphaFoldDB" id="A0A1H3D485"/>
<evidence type="ECO:0000256" key="5">
    <source>
        <dbReference type="ARBA" id="ARBA00022490"/>
    </source>
</evidence>
<dbReference type="EC" id="2.1.1.67" evidence="4 9"/>
<keyword evidence="5 9" id="KW-0963">Cytoplasm</keyword>
<dbReference type="InterPro" id="IPR022474">
    <property type="entry name" value="Thiopur_S-MeTfrase_Se/Te_detox"/>
</dbReference>
<dbReference type="GO" id="GO:0008119">
    <property type="term" value="F:thiopurine S-methyltransferase activity"/>
    <property type="evidence" value="ECO:0007669"/>
    <property type="project" value="UniProtKB-UniRule"/>
</dbReference>
<comment type="subcellular location">
    <subcellularLocation>
        <location evidence="2 9">Cytoplasm</location>
    </subcellularLocation>
</comment>
<evidence type="ECO:0000256" key="4">
    <source>
        <dbReference type="ARBA" id="ARBA00011905"/>
    </source>
</evidence>
<feature type="binding site" evidence="9">
    <location>
        <position position="45"/>
    </location>
    <ligand>
        <name>S-adenosyl-L-methionine</name>
        <dbReference type="ChEBI" id="CHEBI:59789"/>
    </ligand>
</feature>
<evidence type="ECO:0000256" key="9">
    <source>
        <dbReference type="HAMAP-Rule" id="MF_00812"/>
    </source>
</evidence>
<dbReference type="PANTHER" id="PTHR10259">
    <property type="entry name" value="THIOPURINE S-METHYLTRANSFERASE"/>
    <property type="match status" value="1"/>
</dbReference>
<evidence type="ECO:0000256" key="1">
    <source>
        <dbReference type="ARBA" id="ARBA00000903"/>
    </source>
</evidence>
<organism evidence="10 11">
    <name type="scientific">Litoreibacter albidus</name>
    <dbReference type="NCBI Taxonomy" id="670155"/>
    <lineage>
        <taxon>Bacteria</taxon>
        <taxon>Pseudomonadati</taxon>
        <taxon>Pseudomonadota</taxon>
        <taxon>Alphaproteobacteria</taxon>
        <taxon>Rhodobacterales</taxon>
        <taxon>Roseobacteraceae</taxon>
        <taxon>Litoreibacter</taxon>
    </lineage>
</organism>
<reference evidence="11" key="1">
    <citation type="submission" date="2016-10" db="EMBL/GenBank/DDBJ databases">
        <authorList>
            <person name="Varghese N."/>
            <person name="Submissions S."/>
        </authorList>
    </citation>
    <scope>NUCLEOTIDE SEQUENCE [LARGE SCALE GENOMIC DNA]</scope>
    <source>
        <strain evidence="11">DSM 26922</strain>
    </source>
</reference>
<dbReference type="RefSeq" id="WP_089948737.1">
    <property type="nucleotide sequence ID" value="NZ_FNOI01000010.1"/>
</dbReference>
<evidence type="ECO:0000256" key="7">
    <source>
        <dbReference type="ARBA" id="ARBA00022679"/>
    </source>
</evidence>
<comment type="catalytic activity">
    <reaction evidence="1 9">
        <text>S-adenosyl-L-methionine + a thiopurine = S-adenosyl-L-homocysteine + a thiopurine S-methylether.</text>
        <dbReference type="EC" id="2.1.1.67"/>
    </reaction>
</comment>
<dbReference type="STRING" id="670155.SAMN04488001_0017"/>
<dbReference type="InterPro" id="IPR008854">
    <property type="entry name" value="TPMT"/>
</dbReference>
<keyword evidence="7 9" id="KW-0808">Transferase</keyword>